<accession>A0ABP9VS17</accession>
<evidence type="ECO:0000313" key="6">
    <source>
        <dbReference type="Proteomes" id="UP001416858"/>
    </source>
</evidence>
<dbReference type="PANTHER" id="PTHR45953">
    <property type="entry name" value="IDURONATE 2-SULFATASE"/>
    <property type="match status" value="1"/>
</dbReference>
<dbReference type="RefSeq" id="WP_345684783.1">
    <property type="nucleotide sequence ID" value="NZ_BAABRO010000007.1"/>
</dbReference>
<keyword evidence="1" id="KW-0479">Metal-binding</keyword>
<dbReference type="PANTHER" id="PTHR45953:SF1">
    <property type="entry name" value="IDURONATE 2-SULFATASE"/>
    <property type="match status" value="1"/>
</dbReference>
<keyword evidence="3" id="KW-0732">Signal</keyword>
<protein>
    <recommendedName>
        <fullName evidence="4">Sulfatase N-terminal domain-containing protein</fullName>
    </recommendedName>
</protein>
<dbReference type="CDD" id="cd08994">
    <property type="entry name" value="GH43_62_32_68_117_130-like"/>
    <property type="match status" value="1"/>
</dbReference>
<dbReference type="SUPFAM" id="SSF75005">
    <property type="entry name" value="Arabinanase/levansucrase/invertase"/>
    <property type="match status" value="1"/>
</dbReference>
<dbReference type="CDD" id="cd16153">
    <property type="entry name" value="sulfatase_like"/>
    <property type="match status" value="1"/>
</dbReference>
<dbReference type="Pfam" id="PF00884">
    <property type="entry name" value="Sulfatase"/>
    <property type="match status" value="1"/>
</dbReference>
<evidence type="ECO:0000256" key="1">
    <source>
        <dbReference type="ARBA" id="ARBA00022723"/>
    </source>
</evidence>
<keyword evidence="6" id="KW-1185">Reference proteome</keyword>
<dbReference type="Gene3D" id="2.115.10.20">
    <property type="entry name" value="Glycosyl hydrolase domain, family 43"/>
    <property type="match status" value="1"/>
</dbReference>
<comment type="caution">
    <text evidence="5">The sequence shown here is derived from an EMBL/GenBank/DDBJ whole genome shotgun (WGS) entry which is preliminary data.</text>
</comment>
<gene>
    <name evidence="5" type="ORF">Rcae01_03404</name>
</gene>
<dbReference type="Gene3D" id="3.40.720.10">
    <property type="entry name" value="Alkaline Phosphatase, subunit A"/>
    <property type="match status" value="1"/>
</dbReference>
<reference evidence="5 6" key="1">
    <citation type="submission" date="2024-02" db="EMBL/GenBank/DDBJ databases">
        <title>Rhodopirellula caenicola NBRC 110016.</title>
        <authorList>
            <person name="Ichikawa N."/>
            <person name="Katano-Makiyama Y."/>
            <person name="Hidaka K."/>
        </authorList>
    </citation>
    <scope>NUCLEOTIDE SEQUENCE [LARGE SCALE GENOMIC DNA]</scope>
    <source>
        <strain evidence="5 6">NBRC 110016</strain>
    </source>
</reference>
<organism evidence="5 6">
    <name type="scientific">Novipirellula caenicola</name>
    <dbReference type="NCBI Taxonomy" id="1536901"/>
    <lineage>
        <taxon>Bacteria</taxon>
        <taxon>Pseudomonadati</taxon>
        <taxon>Planctomycetota</taxon>
        <taxon>Planctomycetia</taxon>
        <taxon>Pirellulales</taxon>
        <taxon>Pirellulaceae</taxon>
        <taxon>Novipirellula</taxon>
    </lineage>
</organism>
<evidence type="ECO:0000259" key="4">
    <source>
        <dbReference type="Pfam" id="PF00884"/>
    </source>
</evidence>
<dbReference type="EMBL" id="BAABRO010000007">
    <property type="protein sequence ID" value="GAA5507946.1"/>
    <property type="molecule type" value="Genomic_DNA"/>
</dbReference>
<dbReference type="InterPro" id="IPR000917">
    <property type="entry name" value="Sulfatase_N"/>
</dbReference>
<feature type="signal peptide" evidence="3">
    <location>
        <begin position="1"/>
        <end position="20"/>
    </location>
</feature>
<evidence type="ECO:0000256" key="3">
    <source>
        <dbReference type="SAM" id="SignalP"/>
    </source>
</evidence>
<feature type="chain" id="PRO_5045707956" description="Sulfatase N-terminal domain-containing protein" evidence="3">
    <location>
        <begin position="21"/>
        <end position="963"/>
    </location>
</feature>
<name>A0ABP9VS17_9BACT</name>
<keyword evidence="2" id="KW-0378">Hydrolase</keyword>
<dbReference type="InterPro" id="IPR017850">
    <property type="entry name" value="Alkaline_phosphatase_core_sf"/>
</dbReference>
<evidence type="ECO:0000313" key="5">
    <source>
        <dbReference type="EMBL" id="GAA5507946.1"/>
    </source>
</evidence>
<dbReference type="InterPro" id="IPR023296">
    <property type="entry name" value="Glyco_hydro_beta-prop_sf"/>
</dbReference>
<dbReference type="SUPFAM" id="SSF53649">
    <property type="entry name" value="Alkaline phosphatase-like"/>
    <property type="match status" value="1"/>
</dbReference>
<dbReference type="Proteomes" id="UP001416858">
    <property type="component" value="Unassembled WGS sequence"/>
</dbReference>
<feature type="domain" description="Sulfatase N-terminal" evidence="4">
    <location>
        <begin position="28"/>
        <end position="451"/>
    </location>
</feature>
<sequence length="963" mass="108439">MRLLLLLCACMACGLPAVTAEESAAKQPNILWILTDDHRADSIAAYNRVTAGRDDSELGYVSSPNADALARQGVLFTRVYCNSPGCAPSRTSMHFGMYPHHSGQYGFESGHQSTDFAQPFFPQLMVKNGYRTAHFGKSGIASFKWDARKLQKTPIYEVSVDQKELYKNDRTDWFHQKTWGKGKSTGMEDFWSMPDGPMRIFTPAEGPLSETAIKQKTRVRRELDLLFSFGDHNDLVIGGVSPQPTEKTQDGEILASFVDFIRHPGASYKTPWDRKIEGPPTDQPLFVNLGFHFPHTPVLPSKEFRDRFAGKTYKVPEFSKDELEKLPPQLVLWFEKTNFADLSAEDKQQAIRDYYAFCAMGDSLIGKAVEQFKEFSVKQNRDYLILYVIGDHGWHLGEQGGESKFAPYDTSNHCAVIAVSSAGQQYPAGTVCNEPIEFVDFAPTFLQAAGADLSDDHYAHFDGHPLGETLIGAVRRDYVIGEMNHVIGPRAYLRADDFAFSMRVREKNGKPGEKWGQPPGQDIKWALTAPREQVEMALFDLRLDPKERNNVANDDSYLPLSEWFRSKLGRIILGDGRVEADWSKENEFVISNFAAGAHDGKLDIPKTIVPRVNELTSQPKPSAPDMEIKFGKVSRKSAFRSVTMSIWGGSLVKGEDGLYHMLYSRWPRNLGWAWVTDSEIAHAVSSSPFGPFEFKDVALPRRGKQHWDGWCTHNPTVHKFGDKYYLYHMGNTGDGEIVGVPGKHLLNWQHRNNQRIGVAVADTPNGPWTRSDKPLIDVSPEASAMDSLVTSNPSVCQRPDGGFLMVYKGVGQERPLPNGGPVVHCVATSDSPTGPFVKHDKPIFVFEGEHFPAEDPYIWFQDGKYRAIVKRIKHEGRKRVFSLVHYDSVDGLDWHPGKYHEISQRTVQWEDGEVQQFDHLERPQVYMENGKPVALLCAADIYDENHVRQSFNIQIPLQVTLHP</sequence>
<evidence type="ECO:0000256" key="2">
    <source>
        <dbReference type="ARBA" id="ARBA00022801"/>
    </source>
</evidence>
<proteinExistence type="predicted"/>